<dbReference type="InterPro" id="IPR014942">
    <property type="entry name" value="AbiEii"/>
</dbReference>
<dbReference type="EMBL" id="MGAG01000028">
    <property type="protein sequence ID" value="OGK40170.1"/>
    <property type="molecule type" value="Genomic_DNA"/>
</dbReference>
<name>A0A1F7I9Y9_9BACT</name>
<evidence type="ECO:0000313" key="1">
    <source>
        <dbReference type="EMBL" id="OGK40170.1"/>
    </source>
</evidence>
<dbReference type="Pfam" id="PF08843">
    <property type="entry name" value="AbiEii"/>
    <property type="match status" value="1"/>
</dbReference>
<proteinExistence type="predicted"/>
<gene>
    <name evidence="1" type="ORF">A2954_06565</name>
</gene>
<evidence type="ECO:0000313" key="2">
    <source>
        <dbReference type="Proteomes" id="UP000177698"/>
    </source>
</evidence>
<dbReference type="Gene3D" id="3.10.450.620">
    <property type="entry name" value="JHP933, nucleotidyltransferase-like core domain"/>
    <property type="match status" value="1"/>
</dbReference>
<accession>A0A1F7I9Y9</accession>
<evidence type="ECO:0008006" key="3">
    <source>
        <dbReference type="Google" id="ProtNLM"/>
    </source>
</evidence>
<reference evidence="1 2" key="1">
    <citation type="journal article" date="2016" name="Nat. Commun.">
        <title>Thousands of microbial genomes shed light on interconnected biogeochemical processes in an aquifer system.</title>
        <authorList>
            <person name="Anantharaman K."/>
            <person name="Brown C.T."/>
            <person name="Hug L.A."/>
            <person name="Sharon I."/>
            <person name="Castelle C.J."/>
            <person name="Probst A.J."/>
            <person name="Thomas B.C."/>
            <person name="Singh A."/>
            <person name="Wilkins M.J."/>
            <person name="Karaoz U."/>
            <person name="Brodie E.L."/>
            <person name="Williams K.H."/>
            <person name="Hubbard S.S."/>
            <person name="Banfield J.F."/>
        </authorList>
    </citation>
    <scope>NUCLEOTIDE SEQUENCE [LARGE SCALE GENOMIC DNA]</scope>
</reference>
<feature type="non-terminal residue" evidence="1">
    <location>
        <position position="190"/>
    </location>
</feature>
<dbReference type="AlphaFoldDB" id="A0A1F7I9Y9"/>
<dbReference type="STRING" id="1802056.A2954_06565"/>
<comment type="caution">
    <text evidence="1">The sequence shown here is derived from an EMBL/GenBank/DDBJ whole genome shotgun (WGS) entry which is preliminary data.</text>
</comment>
<dbReference type="Proteomes" id="UP000177698">
    <property type="component" value="Unassembled WGS sequence"/>
</dbReference>
<organism evidence="1 2">
    <name type="scientific">Candidatus Roizmanbacteria bacterium RIFCSPLOWO2_01_FULL_37_12</name>
    <dbReference type="NCBI Taxonomy" id="1802056"/>
    <lineage>
        <taxon>Bacteria</taxon>
        <taxon>Candidatus Roizmaniibacteriota</taxon>
    </lineage>
</organism>
<protein>
    <recommendedName>
        <fullName evidence="3">Nucleotidyl transferase AbiEii/AbiGii toxin family protein</fullName>
    </recommendedName>
</protein>
<sequence length="190" mass="22549">MGKIFFTQKQKFIFDQVKNEDFFKSDFYFTGGTALSFFYLQHRYSEDLDFFSERKFSFAKTLELVRSWANKYSFTFTEQVSEVVHIFIIKFKNGESLKVDFGYYPYKRVENGISYENFAVDSLLDIAINKLSTINQRSQVKDFVDLYFVLDKFTIWDLIEGVRVKFKQELEPLVLGGDLIYIVDQFTELP</sequence>